<protein>
    <submittedName>
        <fullName evidence="5">CheY-like receiver</fullName>
    </submittedName>
</protein>
<evidence type="ECO:0000313" key="6">
    <source>
        <dbReference type="Proteomes" id="UP000030856"/>
    </source>
</evidence>
<evidence type="ECO:0000313" key="5">
    <source>
        <dbReference type="EMBL" id="KHF25557.1"/>
    </source>
</evidence>
<accession>A0A0B0HA64</accession>
<dbReference type="PANTHER" id="PTHR45339:SF1">
    <property type="entry name" value="HYBRID SIGNAL TRANSDUCTION HISTIDINE KINASE J"/>
    <property type="match status" value="1"/>
</dbReference>
<dbReference type="PROSITE" id="PS50110">
    <property type="entry name" value="RESPONSE_REGULATORY"/>
    <property type="match status" value="1"/>
</dbReference>
<organism evidence="5 6">
    <name type="scientific">Solemya velum gill symbiont</name>
    <dbReference type="NCBI Taxonomy" id="2340"/>
    <lineage>
        <taxon>Bacteria</taxon>
        <taxon>Pseudomonadati</taxon>
        <taxon>Pseudomonadota</taxon>
        <taxon>Gammaproteobacteria</taxon>
        <taxon>sulfur-oxidizing symbionts</taxon>
    </lineage>
</organism>
<dbReference type="SUPFAM" id="SSF52172">
    <property type="entry name" value="CheY-like"/>
    <property type="match status" value="1"/>
</dbReference>
<sequence>MTAKNARVLIVEDNPTSQDVLLQQVELLGLAGDCAKDGIEALELWKMHSYSIILTDINMPLMDGCELARKIRKAEEMEGGHIPIIGVTDYAMPDDIQLYRDSGMDGHLAKPSKLDTLEDILTQWMK</sequence>
<feature type="modified residue" description="4-aspartylphosphate" evidence="3">
    <location>
        <position position="56"/>
    </location>
</feature>
<name>A0A0B0HA64_SOVGS</name>
<dbReference type="Pfam" id="PF00072">
    <property type="entry name" value="Response_reg"/>
    <property type="match status" value="1"/>
</dbReference>
<dbReference type="CDD" id="cd17546">
    <property type="entry name" value="REC_hyHK_CKI1_RcsC-like"/>
    <property type="match status" value="1"/>
</dbReference>
<comment type="caution">
    <text evidence="5">The sequence shown here is derived from an EMBL/GenBank/DDBJ whole genome shotgun (WGS) entry which is preliminary data.</text>
</comment>
<evidence type="ECO:0000256" key="2">
    <source>
        <dbReference type="ARBA" id="ARBA00023012"/>
    </source>
</evidence>
<reference evidence="5 6" key="1">
    <citation type="journal article" date="2014" name="BMC Genomics">
        <title>The genome of the intracellular bacterium of the coastal bivalve, Solemya velum: a blueprint for thriving in and out of symbiosis.</title>
        <authorList>
            <person name="Dmytrenko O."/>
            <person name="Russell S.L."/>
            <person name="Loo W.T."/>
            <person name="Fontanez K.M."/>
            <person name="Liao L."/>
            <person name="Roeselers G."/>
            <person name="Sharma R."/>
            <person name="Stewart F.J."/>
            <person name="Newton I.L."/>
            <person name="Woyke T."/>
            <person name="Wu D."/>
            <person name="Lang J.M."/>
            <person name="Eisen J.A."/>
            <person name="Cavanaugh C.M."/>
        </authorList>
    </citation>
    <scope>NUCLEOTIDE SEQUENCE [LARGE SCALE GENOMIC DNA]</scope>
    <source>
        <strain evidence="5 6">WH</strain>
    </source>
</reference>
<dbReference type="RefSeq" id="WP_043115223.1">
    <property type="nucleotide sequence ID" value="NZ_JRAA01000001.1"/>
</dbReference>
<evidence type="ECO:0000256" key="1">
    <source>
        <dbReference type="ARBA" id="ARBA00022553"/>
    </source>
</evidence>
<dbReference type="InterPro" id="IPR011006">
    <property type="entry name" value="CheY-like_superfamily"/>
</dbReference>
<dbReference type="Proteomes" id="UP000030856">
    <property type="component" value="Unassembled WGS sequence"/>
</dbReference>
<proteinExistence type="predicted"/>
<evidence type="ECO:0000256" key="3">
    <source>
        <dbReference type="PROSITE-ProRule" id="PRU00169"/>
    </source>
</evidence>
<evidence type="ECO:0000259" key="4">
    <source>
        <dbReference type="PROSITE" id="PS50110"/>
    </source>
</evidence>
<gene>
    <name evidence="5" type="ORF">JV46_16670</name>
</gene>
<dbReference type="SMART" id="SM00448">
    <property type="entry name" value="REC"/>
    <property type="match status" value="1"/>
</dbReference>
<dbReference type="GO" id="GO:0000160">
    <property type="term" value="P:phosphorelay signal transduction system"/>
    <property type="evidence" value="ECO:0007669"/>
    <property type="project" value="UniProtKB-KW"/>
</dbReference>
<keyword evidence="2" id="KW-0902">Two-component regulatory system</keyword>
<keyword evidence="1 3" id="KW-0597">Phosphoprotein</keyword>
<feature type="domain" description="Response regulatory" evidence="4">
    <location>
        <begin position="7"/>
        <end position="125"/>
    </location>
</feature>
<dbReference type="EMBL" id="JRAA01000001">
    <property type="protein sequence ID" value="KHF25557.1"/>
    <property type="molecule type" value="Genomic_DNA"/>
</dbReference>
<keyword evidence="6" id="KW-1185">Reference proteome</keyword>
<dbReference type="OrthoDB" id="9800897at2"/>
<dbReference type="Gene3D" id="3.40.50.2300">
    <property type="match status" value="1"/>
</dbReference>
<dbReference type="eggNOG" id="COG0784">
    <property type="taxonomic scope" value="Bacteria"/>
</dbReference>
<dbReference type="PANTHER" id="PTHR45339">
    <property type="entry name" value="HYBRID SIGNAL TRANSDUCTION HISTIDINE KINASE J"/>
    <property type="match status" value="1"/>
</dbReference>
<dbReference type="STRING" id="2340.JV46_16670"/>
<dbReference type="InterPro" id="IPR001789">
    <property type="entry name" value="Sig_transdc_resp-reg_receiver"/>
</dbReference>
<dbReference type="AlphaFoldDB" id="A0A0B0HA64"/>